<comment type="caution">
    <text evidence="1">The sequence shown here is derived from an EMBL/GenBank/DDBJ whole genome shotgun (WGS) entry which is preliminary data.</text>
</comment>
<sequence length="59" mass="6372">MWTVDMNRCPACPDKDACQDRKEIVATLSALAVELNTDLAHVDGPGDGIIIVACHQRHG</sequence>
<dbReference type="EMBL" id="DSOV01000016">
    <property type="protein sequence ID" value="HEN41665.1"/>
    <property type="molecule type" value="Genomic_DNA"/>
</dbReference>
<reference evidence="1" key="1">
    <citation type="journal article" date="2020" name="mSystems">
        <title>Genome- and Community-Level Interaction Insights into Carbon Utilization and Element Cycling Functions of Hydrothermarchaeota in Hydrothermal Sediment.</title>
        <authorList>
            <person name="Zhou Z."/>
            <person name="Liu Y."/>
            <person name="Xu W."/>
            <person name="Pan J."/>
            <person name="Luo Z.H."/>
            <person name="Li M."/>
        </authorList>
    </citation>
    <scope>NUCLEOTIDE SEQUENCE [LARGE SCALE GENOMIC DNA]</scope>
    <source>
        <strain evidence="1">SpSt-349</strain>
    </source>
</reference>
<name>A0A831XEW5_GEOME</name>
<gene>
    <name evidence="1" type="ORF">ENQ87_04685</name>
</gene>
<dbReference type="AlphaFoldDB" id="A0A831XEW5"/>
<evidence type="ECO:0000313" key="1">
    <source>
        <dbReference type="EMBL" id="HEN41665.1"/>
    </source>
</evidence>
<proteinExistence type="predicted"/>
<protein>
    <submittedName>
        <fullName evidence="1">Uncharacterized protein</fullName>
    </submittedName>
</protein>
<accession>A0A831XEW5</accession>
<organism evidence="1">
    <name type="scientific">Geobacter metallireducens</name>
    <dbReference type="NCBI Taxonomy" id="28232"/>
    <lineage>
        <taxon>Bacteria</taxon>
        <taxon>Pseudomonadati</taxon>
        <taxon>Thermodesulfobacteriota</taxon>
        <taxon>Desulfuromonadia</taxon>
        <taxon>Geobacterales</taxon>
        <taxon>Geobacteraceae</taxon>
        <taxon>Geobacter</taxon>
    </lineage>
</organism>